<dbReference type="InterPro" id="IPR003439">
    <property type="entry name" value="ABC_transporter-like_ATP-bd"/>
</dbReference>
<dbReference type="Gene3D" id="3.40.50.300">
    <property type="entry name" value="P-loop containing nucleotide triphosphate hydrolases"/>
    <property type="match status" value="1"/>
</dbReference>
<evidence type="ECO:0000256" key="3">
    <source>
        <dbReference type="ARBA" id="ARBA00022741"/>
    </source>
</evidence>
<keyword evidence="8" id="KW-1185">Reference proteome</keyword>
<dbReference type="Proteomes" id="UP000537260">
    <property type="component" value="Unassembled WGS sequence"/>
</dbReference>
<dbReference type="PANTHER" id="PTHR43820:SF4">
    <property type="entry name" value="HIGH-AFFINITY BRANCHED-CHAIN AMINO ACID TRANSPORT ATP-BINDING PROTEIN LIVF"/>
    <property type="match status" value="1"/>
</dbReference>
<evidence type="ECO:0000256" key="2">
    <source>
        <dbReference type="ARBA" id="ARBA00022448"/>
    </source>
</evidence>
<evidence type="ECO:0000256" key="4">
    <source>
        <dbReference type="ARBA" id="ARBA00022840"/>
    </source>
</evidence>
<organism evidence="7 8">
    <name type="scientific">Glaciibacter psychrotolerans</name>
    <dbReference type="NCBI Taxonomy" id="670054"/>
    <lineage>
        <taxon>Bacteria</taxon>
        <taxon>Bacillati</taxon>
        <taxon>Actinomycetota</taxon>
        <taxon>Actinomycetes</taxon>
        <taxon>Micrococcales</taxon>
        <taxon>Microbacteriaceae</taxon>
        <taxon>Glaciibacter</taxon>
    </lineage>
</organism>
<dbReference type="GO" id="GO:0016887">
    <property type="term" value="F:ATP hydrolysis activity"/>
    <property type="evidence" value="ECO:0007669"/>
    <property type="project" value="InterPro"/>
</dbReference>
<accession>A0A7Z0J6P4</accession>
<dbReference type="AlphaFoldDB" id="A0A7Z0J6P4"/>
<keyword evidence="2" id="KW-0813">Transport</keyword>
<evidence type="ECO:0000259" key="6">
    <source>
        <dbReference type="PROSITE" id="PS50893"/>
    </source>
</evidence>
<dbReference type="InterPro" id="IPR052156">
    <property type="entry name" value="BCAA_Transport_ATP-bd_LivF"/>
</dbReference>
<dbReference type="GO" id="GO:0015807">
    <property type="term" value="P:L-amino acid transport"/>
    <property type="evidence" value="ECO:0007669"/>
    <property type="project" value="TreeGrafter"/>
</dbReference>
<dbReference type="Pfam" id="PF00005">
    <property type="entry name" value="ABC_tran"/>
    <property type="match status" value="1"/>
</dbReference>
<keyword evidence="3" id="KW-0547">Nucleotide-binding</keyword>
<evidence type="ECO:0000313" key="7">
    <source>
        <dbReference type="EMBL" id="NYJ20421.1"/>
    </source>
</evidence>
<comment type="caution">
    <text evidence="7">The sequence shown here is derived from an EMBL/GenBank/DDBJ whole genome shotgun (WGS) entry which is preliminary data.</text>
</comment>
<keyword evidence="4 7" id="KW-0067">ATP-binding</keyword>
<reference evidence="7 8" key="1">
    <citation type="submission" date="2020-07" db="EMBL/GenBank/DDBJ databases">
        <title>Sequencing the genomes of 1000 actinobacteria strains.</title>
        <authorList>
            <person name="Klenk H.-P."/>
        </authorList>
    </citation>
    <scope>NUCLEOTIDE SEQUENCE [LARGE SCALE GENOMIC DNA]</scope>
    <source>
        <strain evidence="7 8">LI1</strain>
    </source>
</reference>
<gene>
    <name evidence="7" type="ORF">HNR05_002212</name>
</gene>
<dbReference type="PANTHER" id="PTHR43820">
    <property type="entry name" value="HIGH-AFFINITY BRANCHED-CHAIN AMINO ACID TRANSPORT ATP-BINDING PROTEIN LIVF"/>
    <property type="match status" value="1"/>
</dbReference>
<protein>
    <submittedName>
        <fullName evidence="7">Branched-chain amino acid transport system ATP-binding protein</fullName>
    </submittedName>
</protein>
<evidence type="ECO:0000256" key="1">
    <source>
        <dbReference type="ARBA" id="ARBA00005417"/>
    </source>
</evidence>
<name>A0A7Z0J6P4_9MICO</name>
<dbReference type="PROSITE" id="PS50893">
    <property type="entry name" value="ABC_TRANSPORTER_2"/>
    <property type="match status" value="1"/>
</dbReference>
<dbReference type="SUPFAM" id="SSF52540">
    <property type="entry name" value="P-loop containing nucleoside triphosphate hydrolases"/>
    <property type="match status" value="1"/>
</dbReference>
<dbReference type="InterPro" id="IPR003593">
    <property type="entry name" value="AAA+_ATPase"/>
</dbReference>
<evidence type="ECO:0000313" key="8">
    <source>
        <dbReference type="Proteomes" id="UP000537260"/>
    </source>
</evidence>
<comment type="similarity">
    <text evidence="1">Belongs to the ABC transporter superfamily.</text>
</comment>
<dbReference type="SMART" id="SM00382">
    <property type="entry name" value="AAA"/>
    <property type="match status" value="1"/>
</dbReference>
<dbReference type="EMBL" id="JACCFM010000001">
    <property type="protein sequence ID" value="NYJ20421.1"/>
    <property type="molecule type" value="Genomic_DNA"/>
</dbReference>
<keyword evidence="5" id="KW-0029">Amino-acid transport</keyword>
<dbReference type="CDD" id="cd03224">
    <property type="entry name" value="ABC_TM1139_LivF_branched"/>
    <property type="match status" value="1"/>
</dbReference>
<evidence type="ECO:0000256" key="5">
    <source>
        <dbReference type="ARBA" id="ARBA00022970"/>
    </source>
</evidence>
<dbReference type="GO" id="GO:0005524">
    <property type="term" value="F:ATP binding"/>
    <property type="evidence" value="ECO:0007669"/>
    <property type="project" value="UniProtKB-KW"/>
</dbReference>
<dbReference type="RefSeq" id="WP_179579036.1">
    <property type="nucleotide sequence ID" value="NZ_JACCFM010000001.1"/>
</dbReference>
<dbReference type="InterPro" id="IPR027417">
    <property type="entry name" value="P-loop_NTPase"/>
</dbReference>
<dbReference type="GO" id="GO:0015658">
    <property type="term" value="F:branched-chain amino acid transmembrane transporter activity"/>
    <property type="evidence" value="ECO:0007669"/>
    <property type="project" value="TreeGrafter"/>
</dbReference>
<feature type="domain" description="ABC transporter" evidence="6">
    <location>
        <begin position="4"/>
        <end position="237"/>
    </location>
</feature>
<sequence>MPMLEVENLSVVYGGIRAVRNLSFHVNEGEVVTILGANGAGKSSTMNAVMGLAPSDPSSSIRFNGTAVEKLPTEKISKLGMTLTPEGRRVFPQLTVEENLRMGAISLGRRGSAAELKESAFTRFPILAQRRTQFAGTLSGGEQQQLAIARSLMSAPRLLLLDEPSLGLAPQVVEFIFDLLKQLSEEGVTILLVEQNVDQALAIADRGYVLASGELQLEGKATDLRASSGIERAYLGLGAV</sequence>
<proteinExistence type="inferred from homology"/>